<protein>
    <submittedName>
        <fullName evidence="1">Uncharacterized protein</fullName>
    </submittedName>
</protein>
<keyword evidence="2" id="KW-1185">Reference proteome</keyword>
<dbReference type="EMBL" id="JACJIQ010000006">
    <property type="protein sequence ID" value="MBA9077142.1"/>
    <property type="molecule type" value="Genomic_DNA"/>
</dbReference>
<dbReference type="AlphaFoldDB" id="A0A839GDZ8"/>
<dbReference type="Proteomes" id="UP000563094">
    <property type="component" value="Unassembled WGS sequence"/>
</dbReference>
<evidence type="ECO:0000313" key="1">
    <source>
        <dbReference type="EMBL" id="MBA9077142.1"/>
    </source>
</evidence>
<gene>
    <name evidence="1" type="ORF">FHS90_001853</name>
</gene>
<comment type="caution">
    <text evidence="1">The sequence shown here is derived from an EMBL/GenBank/DDBJ whole genome shotgun (WGS) entry which is preliminary data.</text>
</comment>
<organism evidence="1 2">
    <name type="scientific">Rufibacter quisquiliarum</name>
    <dbReference type="NCBI Taxonomy" id="1549639"/>
    <lineage>
        <taxon>Bacteria</taxon>
        <taxon>Pseudomonadati</taxon>
        <taxon>Bacteroidota</taxon>
        <taxon>Cytophagia</taxon>
        <taxon>Cytophagales</taxon>
        <taxon>Hymenobacteraceae</taxon>
        <taxon>Rufibacter</taxon>
    </lineage>
</organism>
<evidence type="ECO:0000313" key="2">
    <source>
        <dbReference type="Proteomes" id="UP000563094"/>
    </source>
</evidence>
<proteinExistence type="predicted"/>
<sequence>MFKFAFCAANGYQKNQTLQLTRTIAGRMLLKKRFARTFRSPFSLAKSKIKQALNFFCVSSRKVLGGEQRRKNENSTCSLQSFLLDKIYKSI</sequence>
<accession>A0A839GDZ8</accession>
<name>A0A839GDZ8_9BACT</name>
<reference evidence="1 2" key="1">
    <citation type="submission" date="2020-08" db="EMBL/GenBank/DDBJ databases">
        <title>Genomic Encyclopedia of Type Strains, Phase IV (KMG-IV): sequencing the most valuable type-strain genomes for metagenomic binning, comparative biology and taxonomic classification.</title>
        <authorList>
            <person name="Goeker M."/>
        </authorList>
    </citation>
    <scope>NUCLEOTIDE SEQUENCE [LARGE SCALE GENOMIC DNA]</scope>
    <source>
        <strain evidence="1 2">DSM 29854</strain>
    </source>
</reference>